<dbReference type="GO" id="GO:0005737">
    <property type="term" value="C:cytoplasm"/>
    <property type="evidence" value="ECO:0007669"/>
    <property type="project" value="UniProtKB-SubCell"/>
</dbReference>
<comment type="function">
    <text evidence="9">Involved in protein export. Acts as a chaperone by maintaining the newly synthesized protein in an open conformation. Functions as a peptidyl-prolyl cis-trans isomerase.</text>
</comment>
<dbReference type="InterPro" id="IPR046357">
    <property type="entry name" value="PPIase_dom_sf"/>
</dbReference>
<evidence type="ECO:0000256" key="5">
    <source>
        <dbReference type="ARBA" id="ARBA00023110"/>
    </source>
</evidence>
<dbReference type="InterPro" id="IPR001179">
    <property type="entry name" value="PPIase_FKBP_dom"/>
</dbReference>
<evidence type="ECO:0000256" key="1">
    <source>
        <dbReference type="ARBA" id="ARBA00000971"/>
    </source>
</evidence>
<keyword evidence="11" id="KW-0732">Signal</keyword>
<comment type="catalytic activity">
    <reaction evidence="1 10">
        <text>[protein]-peptidylproline (omega=180) = [protein]-peptidylproline (omega=0)</text>
        <dbReference type="Rhea" id="RHEA:16237"/>
        <dbReference type="Rhea" id="RHEA-COMP:10747"/>
        <dbReference type="Rhea" id="RHEA-COMP:10748"/>
        <dbReference type="ChEBI" id="CHEBI:83833"/>
        <dbReference type="ChEBI" id="CHEBI:83834"/>
        <dbReference type="EC" id="5.2.1.8"/>
    </reaction>
</comment>
<comment type="subcellular location">
    <subcellularLocation>
        <location evidence="2">Cytoplasm</location>
    </subcellularLocation>
</comment>
<reference evidence="13" key="2">
    <citation type="submission" date="2021-09" db="EMBL/GenBank/DDBJ databases">
        <authorList>
            <person name="Gilroy R."/>
        </authorList>
    </citation>
    <scope>NUCLEOTIDE SEQUENCE</scope>
    <source>
        <strain evidence="13">ChiSjej5B23-16112</strain>
    </source>
</reference>
<evidence type="ECO:0000256" key="7">
    <source>
        <dbReference type="ARBA" id="ARBA00023235"/>
    </source>
</evidence>
<dbReference type="Pfam" id="PF05698">
    <property type="entry name" value="Trigger_C"/>
    <property type="match status" value="1"/>
</dbReference>
<dbReference type="Pfam" id="PF00254">
    <property type="entry name" value="FKBP_C"/>
    <property type="match status" value="1"/>
</dbReference>
<dbReference type="Gene3D" id="1.10.3120.10">
    <property type="entry name" value="Trigger factor, C-terminal domain"/>
    <property type="match status" value="1"/>
</dbReference>
<keyword evidence="8" id="KW-0131">Cell cycle</keyword>
<dbReference type="Proteomes" id="UP000769156">
    <property type="component" value="Unassembled WGS sequence"/>
</dbReference>
<evidence type="ECO:0000256" key="6">
    <source>
        <dbReference type="ARBA" id="ARBA00023186"/>
    </source>
</evidence>
<evidence type="ECO:0000256" key="2">
    <source>
        <dbReference type="ARBA" id="ARBA00004496"/>
    </source>
</evidence>
<evidence type="ECO:0000256" key="9">
    <source>
        <dbReference type="ARBA" id="ARBA00024849"/>
    </source>
</evidence>
<feature type="signal peptide" evidence="11">
    <location>
        <begin position="1"/>
        <end position="20"/>
    </location>
</feature>
<dbReference type="EC" id="5.2.1.8" evidence="10"/>
<dbReference type="InterPro" id="IPR005215">
    <property type="entry name" value="Trig_fac"/>
</dbReference>
<keyword evidence="6" id="KW-0143">Chaperone</keyword>
<feature type="chain" id="PRO_5038714389" description="peptidylprolyl isomerase" evidence="11">
    <location>
        <begin position="21"/>
        <end position="351"/>
    </location>
</feature>
<keyword evidence="7 10" id="KW-0413">Isomerase</keyword>
<dbReference type="GO" id="GO:0051301">
    <property type="term" value="P:cell division"/>
    <property type="evidence" value="ECO:0007669"/>
    <property type="project" value="UniProtKB-KW"/>
</dbReference>
<dbReference type="SUPFAM" id="SSF54534">
    <property type="entry name" value="FKBP-like"/>
    <property type="match status" value="1"/>
</dbReference>
<dbReference type="GO" id="GO:0003755">
    <property type="term" value="F:peptidyl-prolyl cis-trans isomerase activity"/>
    <property type="evidence" value="ECO:0007669"/>
    <property type="project" value="UniProtKB-KW"/>
</dbReference>
<dbReference type="InterPro" id="IPR008880">
    <property type="entry name" value="Trigger_fac_C"/>
</dbReference>
<dbReference type="SUPFAM" id="SSF109998">
    <property type="entry name" value="Triger factor/SurA peptide-binding domain-like"/>
    <property type="match status" value="1"/>
</dbReference>
<dbReference type="OrthoDB" id="9767721at2"/>
<dbReference type="FunFam" id="3.10.50.40:FF:000001">
    <property type="entry name" value="Trigger factor"/>
    <property type="match status" value="1"/>
</dbReference>
<dbReference type="EMBL" id="DYVY01000082">
    <property type="protein sequence ID" value="HJF94166.1"/>
    <property type="molecule type" value="Genomic_DNA"/>
</dbReference>
<dbReference type="InterPro" id="IPR027304">
    <property type="entry name" value="Trigger_fact/SurA_dom_sf"/>
</dbReference>
<evidence type="ECO:0000313" key="13">
    <source>
        <dbReference type="EMBL" id="HJF94166.1"/>
    </source>
</evidence>
<dbReference type="GO" id="GO:0006457">
    <property type="term" value="P:protein folding"/>
    <property type="evidence" value="ECO:0007669"/>
    <property type="project" value="InterPro"/>
</dbReference>
<dbReference type="NCBIfam" id="TIGR00115">
    <property type="entry name" value="tig"/>
    <property type="match status" value="1"/>
</dbReference>
<feature type="domain" description="PPIase FKBP-type" evidence="12">
    <location>
        <begin position="80"/>
        <end position="128"/>
    </location>
</feature>
<evidence type="ECO:0000256" key="4">
    <source>
        <dbReference type="ARBA" id="ARBA00022618"/>
    </source>
</evidence>
<comment type="caution">
    <text evidence="13">The sequence shown here is derived from an EMBL/GenBank/DDBJ whole genome shotgun (WGS) entry which is preliminary data.</text>
</comment>
<sequence length="351" mass="38847">MKRKAALLLAGILTCSAALAGCSGGNQASNEYVTVGGYKGIEVDRVADKEEVTDEDIDSYIASVQQQNAQQVTDRPVQKGDIANIDFVGKMDGQEFDGGSGQGYDLSIGSGQFIDGFEDSIIGHNAGETFDWNGQFPDPYTGNPEFSGKPVTFTITVNSISTLPEVNDDFVKTVSEESSTVDEYREEVKKTLEESAEENYNYSLESEAWNAVLEKAEVEKYPEDEVNEIKDQLVQQYKDAAETYGMSYEDFISSQMNMDVSGFESQAEEAAQQSVKQKYVARAIADEENLTPTDEEYEEHFKDLAETYGFEDVDALKEAATEEELKDMVIQQIVQEWLADNCIQVVSDSAE</sequence>
<dbReference type="GO" id="GO:0015031">
    <property type="term" value="P:protein transport"/>
    <property type="evidence" value="ECO:0007669"/>
    <property type="project" value="InterPro"/>
</dbReference>
<dbReference type="PROSITE" id="PS50059">
    <property type="entry name" value="FKBP_PPIASE"/>
    <property type="match status" value="1"/>
</dbReference>
<evidence type="ECO:0000259" key="12">
    <source>
        <dbReference type="PROSITE" id="PS50059"/>
    </source>
</evidence>
<evidence type="ECO:0000313" key="14">
    <source>
        <dbReference type="Proteomes" id="UP000769156"/>
    </source>
</evidence>
<organism evidence="13 14">
    <name type="scientific">Lachnoclostridium phocaeense</name>
    <dbReference type="NCBI Taxonomy" id="1871021"/>
    <lineage>
        <taxon>Bacteria</taxon>
        <taxon>Bacillati</taxon>
        <taxon>Bacillota</taxon>
        <taxon>Clostridia</taxon>
        <taxon>Lachnospirales</taxon>
        <taxon>Lachnospiraceae</taxon>
    </lineage>
</organism>
<dbReference type="AlphaFoldDB" id="A0A921LDP9"/>
<keyword evidence="4" id="KW-0132">Cell division</keyword>
<evidence type="ECO:0000256" key="10">
    <source>
        <dbReference type="PROSITE-ProRule" id="PRU00277"/>
    </source>
</evidence>
<protein>
    <recommendedName>
        <fullName evidence="10">peptidylprolyl isomerase</fullName>
        <ecNumber evidence="10">5.2.1.8</ecNumber>
    </recommendedName>
</protein>
<accession>A0A921LDP9</accession>
<gene>
    <name evidence="13" type="primary">tig</name>
    <name evidence="13" type="ORF">K8V82_05175</name>
</gene>
<comment type="similarity">
    <text evidence="3">Belongs to the FKBP-type PPIase family. Tig subfamily.</text>
</comment>
<evidence type="ECO:0000256" key="8">
    <source>
        <dbReference type="ARBA" id="ARBA00023306"/>
    </source>
</evidence>
<dbReference type="Gene3D" id="3.10.50.40">
    <property type="match status" value="1"/>
</dbReference>
<evidence type="ECO:0000256" key="11">
    <source>
        <dbReference type="SAM" id="SignalP"/>
    </source>
</evidence>
<proteinExistence type="inferred from homology"/>
<dbReference type="InterPro" id="IPR037041">
    <property type="entry name" value="Trigger_fac_C_sf"/>
</dbReference>
<keyword evidence="5 10" id="KW-0697">Rotamase</keyword>
<name>A0A921LDP9_9FIRM</name>
<evidence type="ECO:0000256" key="3">
    <source>
        <dbReference type="ARBA" id="ARBA00005464"/>
    </source>
</evidence>
<dbReference type="PROSITE" id="PS51257">
    <property type="entry name" value="PROKAR_LIPOPROTEIN"/>
    <property type="match status" value="1"/>
</dbReference>
<reference evidence="13" key="1">
    <citation type="journal article" date="2021" name="PeerJ">
        <title>Extensive microbial diversity within the chicken gut microbiome revealed by metagenomics and culture.</title>
        <authorList>
            <person name="Gilroy R."/>
            <person name="Ravi A."/>
            <person name="Getino M."/>
            <person name="Pursley I."/>
            <person name="Horton D.L."/>
            <person name="Alikhan N.F."/>
            <person name="Baker D."/>
            <person name="Gharbi K."/>
            <person name="Hall N."/>
            <person name="Watson M."/>
            <person name="Adriaenssens E.M."/>
            <person name="Foster-Nyarko E."/>
            <person name="Jarju S."/>
            <person name="Secka A."/>
            <person name="Antonio M."/>
            <person name="Oren A."/>
            <person name="Chaudhuri R.R."/>
            <person name="La Ragione R."/>
            <person name="Hildebrand F."/>
            <person name="Pallen M.J."/>
        </authorList>
    </citation>
    <scope>NUCLEOTIDE SEQUENCE</scope>
    <source>
        <strain evidence="13">ChiSjej5B23-16112</strain>
    </source>
</reference>